<dbReference type="Proteomes" id="UP001652625">
    <property type="component" value="Chromosome 10"/>
</dbReference>
<evidence type="ECO:0000313" key="12">
    <source>
        <dbReference type="RefSeq" id="XP_065664406.1"/>
    </source>
</evidence>
<evidence type="ECO:0000256" key="9">
    <source>
        <dbReference type="SAM" id="Phobius"/>
    </source>
</evidence>
<keyword evidence="4 9" id="KW-1133">Transmembrane helix</keyword>
<keyword evidence="7 12" id="KW-0675">Receptor</keyword>
<keyword evidence="5" id="KW-0297">G-protein coupled receptor</keyword>
<dbReference type="SUPFAM" id="SSF81321">
    <property type="entry name" value="Family A G protein-coupled receptor-like"/>
    <property type="match status" value="1"/>
</dbReference>
<accession>A0ABM4CRA7</accession>
<keyword evidence="2" id="KW-1003">Cell membrane</keyword>
<evidence type="ECO:0000259" key="10">
    <source>
        <dbReference type="PROSITE" id="PS50262"/>
    </source>
</evidence>
<proteinExistence type="predicted"/>
<evidence type="ECO:0000313" key="11">
    <source>
        <dbReference type="Proteomes" id="UP001652625"/>
    </source>
</evidence>
<reference evidence="12" key="1">
    <citation type="submission" date="2025-08" db="UniProtKB">
        <authorList>
            <consortium name="RefSeq"/>
        </authorList>
    </citation>
    <scope>IDENTIFICATION</scope>
</reference>
<dbReference type="RefSeq" id="XP_065664406.1">
    <property type="nucleotide sequence ID" value="XM_065808334.1"/>
</dbReference>
<dbReference type="PANTHER" id="PTHR24249:SF372">
    <property type="entry name" value="G-PROTEIN COUPLED RECEPTORS FAMILY 1 PROFILE DOMAIN-CONTAINING PROTEIN"/>
    <property type="match status" value="1"/>
</dbReference>
<feature type="transmembrane region" description="Helical" evidence="9">
    <location>
        <begin position="25"/>
        <end position="49"/>
    </location>
</feature>
<feature type="transmembrane region" description="Helical" evidence="9">
    <location>
        <begin position="168"/>
        <end position="188"/>
    </location>
</feature>
<feature type="transmembrane region" description="Helical" evidence="9">
    <location>
        <begin position="245"/>
        <end position="267"/>
    </location>
</feature>
<dbReference type="InterPro" id="IPR017452">
    <property type="entry name" value="GPCR_Rhodpsn_7TM"/>
</dbReference>
<keyword evidence="11" id="KW-1185">Reference proteome</keyword>
<evidence type="ECO:0000256" key="4">
    <source>
        <dbReference type="ARBA" id="ARBA00022989"/>
    </source>
</evidence>
<dbReference type="PANTHER" id="PTHR24249">
    <property type="entry name" value="HISTAMINE RECEPTOR-RELATED G-PROTEIN COUPLED RECEPTOR"/>
    <property type="match status" value="1"/>
</dbReference>
<evidence type="ECO:0000256" key="7">
    <source>
        <dbReference type="ARBA" id="ARBA00023170"/>
    </source>
</evidence>
<comment type="subcellular location">
    <subcellularLocation>
        <location evidence="1">Cell membrane</location>
        <topology evidence="1">Multi-pass membrane protein</topology>
    </subcellularLocation>
</comment>
<dbReference type="Gene3D" id="1.20.1070.10">
    <property type="entry name" value="Rhodopsin 7-helix transmembrane proteins"/>
    <property type="match status" value="1"/>
</dbReference>
<name>A0ABM4CRA7_HYDVU</name>
<dbReference type="CDD" id="cd00637">
    <property type="entry name" value="7tm_classA_rhodopsin-like"/>
    <property type="match status" value="1"/>
</dbReference>
<gene>
    <name evidence="12" type="primary">LOC105843396</name>
</gene>
<dbReference type="InterPro" id="IPR000276">
    <property type="entry name" value="GPCR_Rhodpsn"/>
</dbReference>
<feature type="domain" description="G-protein coupled receptors family 1 profile" evidence="10">
    <location>
        <begin position="40"/>
        <end position="264"/>
    </location>
</feature>
<evidence type="ECO:0000256" key="1">
    <source>
        <dbReference type="ARBA" id="ARBA00004651"/>
    </source>
</evidence>
<keyword evidence="6 9" id="KW-0472">Membrane</keyword>
<keyword evidence="3 9" id="KW-0812">Transmembrane</keyword>
<protein>
    <submittedName>
        <fullName evidence="12">Histamine H2 receptor isoform X2</fullName>
    </submittedName>
</protein>
<evidence type="ECO:0000256" key="2">
    <source>
        <dbReference type="ARBA" id="ARBA00022475"/>
    </source>
</evidence>
<organism evidence="11 12">
    <name type="scientific">Hydra vulgaris</name>
    <name type="common">Hydra</name>
    <name type="synonym">Hydra attenuata</name>
    <dbReference type="NCBI Taxonomy" id="6087"/>
    <lineage>
        <taxon>Eukaryota</taxon>
        <taxon>Metazoa</taxon>
        <taxon>Cnidaria</taxon>
        <taxon>Hydrozoa</taxon>
        <taxon>Hydroidolina</taxon>
        <taxon>Anthoathecata</taxon>
        <taxon>Aplanulata</taxon>
        <taxon>Hydridae</taxon>
        <taxon>Hydra</taxon>
    </lineage>
</organism>
<evidence type="ECO:0000256" key="6">
    <source>
        <dbReference type="ARBA" id="ARBA00023136"/>
    </source>
</evidence>
<feature type="transmembrane region" description="Helical" evidence="9">
    <location>
        <begin position="133"/>
        <end position="156"/>
    </location>
</feature>
<sequence length="318" mass="36786">MNGTLCNNTSCKDNVMLTLPSDVKFILGVDVFIIFIALVLNIIGISLLFTRKLKNLSPQNIFIMHMSFVSIVNIFNNAVAVHWKYQSSRFTKTFVAVYYFAHMAYIINLCLLSLDRFMFVAFPFKYRTKMTNFIVSCSLVVLWLFSVIFGLLIRYGGIANDWFYSNAAYLYNGFVIALAFCIYTYIVIKIHYSSLKNDNQLVNKKAKKLFIMPFLIISSFFVFVFLPHLIAENVKIKSKNTKKLLLLALIGINLLNNVSDPIIYIYLQPDAWKKLALLTRKFKGLFTFQNFNFLNHKKRAASLTKYQSFEINIETIEP</sequence>
<feature type="transmembrane region" description="Helical" evidence="9">
    <location>
        <begin position="95"/>
        <end position="112"/>
    </location>
</feature>
<dbReference type="Pfam" id="PF00001">
    <property type="entry name" value="7tm_1"/>
    <property type="match status" value="1"/>
</dbReference>
<dbReference type="PROSITE" id="PS50262">
    <property type="entry name" value="G_PROTEIN_RECEP_F1_2"/>
    <property type="match status" value="1"/>
</dbReference>
<evidence type="ECO:0000256" key="3">
    <source>
        <dbReference type="ARBA" id="ARBA00022692"/>
    </source>
</evidence>
<dbReference type="GeneID" id="105843396"/>
<feature type="transmembrane region" description="Helical" evidence="9">
    <location>
        <begin position="209"/>
        <end position="230"/>
    </location>
</feature>
<keyword evidence="8" id="KW-0807">Transducer</keyword>
<evidence type="ECO:0000256" key="5">
    <source>
        <dbReference type="ARBA" id="ARBA00023040"/>
    </source>
</evidence>
<feature type="transmembrane region" description="Helical" evidence="9">
    <location>
        <begin position="61"/>
        <end position="83"/>
    </location>
</feature>
<dbReference type="InterPro" id="IPR050569">
    <property type="entry name" value="TAAR"/>
</dbReference>
<evidence type="ECO:0000256" key="8">
    <source>
        <dbReference type="ARBA" id="ARBA00023224"/>
    </source>
</evidence>